<evidence type="ECO:0000313" key="3">
    <source>
        <dbReference type="EMBL" id="STQ90439.1"/>
    </source>
</evidence>
<feature type="chain" id="PRO_5016913174" evidence="1">
    <location>
        <begin position="24"/>
        <end position="245"/>
    </location>
</feature>
<evidence type="ECO:0000313" key="4">
    <source>
        <dbReference type="EMBL" id="TCU87107.1"/>
    </source>
</evidence>
<dbReference type="InterPro" id="IPR001638">
    <property type="entry name" value="Solute-binding_3/MltF_N"/>
</dbReference>
<dbReference type="OrthoDB" id="8777360at2"/>
<protein>
    <submittedName>
        <fullName evidence="4">ABC-type amino acid transport substrate-binding protein</fullName>
    </submittedName>
    <submittedName>
        <fullName evidence="3">Bacterial extracellular solute-binding proteins, family 3</fullName>
    </submittedName>
</protein>
<reference evidence="3 5" key="1">
    <citation type="submission" date="2018-06" db="EMBL/GenBank/DDBJ databases">
        <authorList>
            <consortium name="Pathogen Informatics"/>
            <person name="Doyle S."/>
        </authorList>
    </citation>
    <scope>NUCLEOTIDE SEQUENCE [LARGE SCALE GENOMIC DNA]</scope>
    <source>
        <strain evidence="3 5">NCTC11159</strain>
    </source>
</reference>
<dbReference type="Proteomes" id="UP000295794">
    <property type="component" value="Unassembled WGS sequence"/>
</dbReference>
<dbReference type="AlphaFoldDB" id="A0A377Q7A5"/>
<reference evidence="4 6" key="2">
    <citation type="submission" date="2019-03" db="EMBL/GenBank/DDBJ databases">
        <title>Genomic Encyclopedia of Type Strains, Phase IV (KMG-IV): sequencing the most valuable type-strain genomes for metagenomic binning, comparative biology and taxonomic classification.</title>
        <authorList>
            <person name="Goeker M."/>
        </authorList>
    </citation>
    <scope>NUCLEOTIDE SEQUENCE [LARGE SCALE GENOMIC DNA]</scope>
    <source>
        <strain evidence="4 6">DSM 3764</strain>
    </source>
</reference>
<dbReference type="RefSeq" id="WP_115226759.1">
    <property type="nucleotide sequence ID" value="NZ_CAWOLO010000005.1"/>
</dbReference>
<evidence type="ECO:0000313" key="6">
    <source>
        <dbReference type="Proteomes" id="UP000295794"/>
    </source>
</evidence>
<feature type="domain" description="Solute-binding protein family 3/N-terminal" evidence="2">
    <location>
        <begin position="34"/>
        <end position="244"/>
    </location>
</feature>
<dbReference type="Pfam" id="PF00497">
    <property type="entry name" value="SBP_bac_3"/>
    <property type="match status" value="1"/>
</dbReference>
<organism evidence="3 5">
    <name type="scientific">Iodobacter fluviatilis</name>
    <dbReference type="NCBI Taxonomy" id="537"/>
    <lineage>
        <taxon>Bacteria</taxon>
        <taxon>Pseudomonadati</taxon>
        <taxon>Pseudomonadota</taxon>
        <taxon>Betaproteobacteria</taxon>
        <taxon>Neisseriales</taxon>
        <taxon>Chitinibacteraceae</taxon>
        <taxon>Iodobacter</taxon>
    </lineage>
</organism>
<dbReference type="EMBL" id="SMBT01000005">
    <property type="protein sequence ID" value="TCU87107.1"/>
    <property type="molecule type" value="Genomic_DNA"/>
</dbReference>
<name>A0A377Q7A5_9NEIS</name>
<keyword evidence="1" id="KW-0732">Signal</keyword>
<keyword evidence="6" id="KW-1185">Reference proteome</keyword>
<dbReference type="Proteomes" id="UP000255108">
    <property type="component" value="Unassembled WGS sequence"/>
</dbReference>
<dbReference type="SUPFAM" id="SSF53850">
    <property type="entry name" value="Periplasmic binding protein-like II"/>
    <property type="match status" value="1"/>
</dbReference>
<evidence type="ECO:0000259" key="2">
    <source>
        <dbReference type="Pfam" id="PF00497"/>
    </source>
</evidence>
<evidence type="ECO:0000313" key="5">
    <source>
        <dbReference type="Proteomes" id="UP000255108"/>
    </source>
</evidence>
<dbReference type="EMBL" id="UGHR01000001">
    <property type="protein sequence ID" value="STQ90439.1"/>
    <property type="molecule type" value="Genomic_DNA"/>
</dbReference>
<dbReference type="Gene3D" id="3.40.190.10">
    <property type="entry name" value="Periplasmic binding protein-like II"/>
    <property type="match status" value="2"/>
</dbReference>
<accession>A0A377Q7A5</accession>
<evidence type="ECO:0000256" key="1">
    <source>
        <dbReference type="SAM" id="SignalP"/>
    </source>
</evidence>
<gene>
    <name evidence="4" type="ORF">EV682_105232</name>
    <name evidence="3" type="ORF">NCTC11159_01503</name>
</gene>
<sequence>MIHPILKALLLLSIIGLSKQANASEFKVDLIQEAPWAFQNPDLSGAPYAGILVDLLTEFTKRSGHTTQITLTPSIRVIQHLKKGSTDFSIMIWNKNNEEYANKGTFLFPEHIGVRAKKGVAVIRYEDLKKITTSVPRGMDIEPEFDADPLLKKDLVQNYMMGVKKTVANRDSQAIAGSLSTINYTIKKLGLTQQFGDTFLLGTAQITIHFSKKSQKNKDEAKVNAIFKEMVDDGTVRDIHSKWMD</sequence>
<proteinExistence type="predicted"/>
<feature type="signal peptide" evidence="1">
    <location>
        <begin position="1"/>
        <end position="23"/>
    </location>
</feature>